<feature type="compositionally biased region" description="Polar residues" evidence="1">
    <location>
        <begin position="59"/>
        <end position="70"/>
    </location>
</feature>
<evidence type="ECO:0000313" key="3">
    <source>
        <dbReference type="Proteomes" id="UP000538196"/>
    </source>
</evidence>
<dbReference type="Pfam" id="PF12277">
    <property type="entry name" value="DUF3618"/>
    <property type="match status" value="1"/>
</dbReference>
<dbReference type="AlphaFoldDB" id="A0A7W4UXJ3"/>
<dbReference type="EMBL" id="JACHVP010000003">
    <property type="protein sequence ID" value="MBB2967977.1"/>
    <property type="molecule type" value="Genomic_DNA"/>
</dbReference>
<accession>A0A7W4UXJ3</accession>
<organism evidence="2 3">
    <name type="scientific">Leifsonia aquatica</name>
    <name type="common">Corynebacterium aquaticum</name>
    <dbReference type="NCBI Taxonomy" id="144185"/>
    <lineage>
        <taxon>Bacteria</taxon>
        <taxon>Bacillati</taxon>
        <taxon>Actinomycetota</taxon>
        <taxon>Actinomycetes</taxon>
        <taxon>Micrococcales</taxon>
        <taxon>Microbacteriaceae</taxon>
        <taxon>Leifsonia</taxon>
    </lineage>
</organism>
<feature type="region of interest" description="Disordered" evidence="1">
    <location>
        <begin position="169"/>
        <end position="192"/>
    </location>
</feature>
<gene>
    <name evidence="2" type="ORF">FHX33_002747</name>
</gene>
<evidence type="ECO:0000256" key="1">
    <source>
        <dbReference type="SAM" id="MobiDB-lite"/>
    </source>
</evidence>
<dbReference type="Proteomes" id="UP000538196">
    <property type="component" value="Unassembled WGS sequence"/>
</dbReference>
<comment type="caution">
    <text evidence="2">The sequence shown here is derived from an EMBL/GenBank/DDBJ whole genome shotgun (WGS) entry which is preliminary data.</text>
</comment>
<proteinExistence type="predicted"/>
<sequence length="192" mass="19702">MSDDPDAIRANIESTRRELSGNVDALADKVTPSKIAHRQAEKVKSAFRSVTERVMGSADSPTHSAQTPGTSVGDGVADAGKAIIDKAEGNPLAVGLIAFGVGWLAASLIPASNKERAIAADVKEAAQPLLKEAGEAAKQVANDLKEPAQDAVSAVADTAKDAVGTVKDEATDSAHTVADEANEARHVLGENT</sequence>
<reference evidence="2 3" key="1">
    <citation type="submission" date="2020-08" db="EMBL/GenBank/DDBJ databases">
        <title>Sequencing the genomes of 1000 actinobacteria strains.</title>
        <authorList>
            <person name="Klenk H.-P."/>
        </authorList>
    </citation>
    <scope>NUCLEOTIDE SEQUENCE [LARGE SCALE GENOMIC DNA]</scope>
    <source>
        <strain evidence="2 3">DSM 20146</strain>
    </source>
</reference>
<keyword evidence="3" id="KW-1185">Reference proteome</keyword>
<name>A0A7W4UXJ3_LEIAQ</name>
<evidence type="ECO:0000313" key="2">
    <source>
        <dbReference type="EMBL" id="MBB2967977.1"/>
    </source>
</evidence>
<feature type="region of interest" description="Disordered" evidence="1">
    <location>
        <begin position="51"/>
        <end position="73"/>
    </location>
</feature>
<protein>
    <submittedName>
        <fullName evidence="2">Gas vesicle protein</fullName>
    </submittedName>
</protein>
<feature type="compositionally biased region" description="Basic and acidic residues" evidence="1">
    <location>
        <begin position="182"/>
        <end position="192"/>
    </location>
</feature>
<dbReference type="InterPro" id="IPR022062">
    <property type="entry name" value="DUF3618"/>
</dbReference>
<dbReference type="RefSeq" id="WP_021765416.1">
    <property type="nucleotide sequence ID" value="NZ_JACHVP010000003.1"/>
</dbReference>
<dbReference type="Gene3D" id="1.10.287.700">
    <property type="entry name" value="Helix hairpin bin"/>
    <property type="match status" value="1"/>
</dbReference>